<dbReference type="InterPro" id="IPR036597">
    <property type="entry name" value="Fido-like_dom_sf"/>
</dbReference>
<feature type="binding site" evidence="3">
    <location>
        <begin position="201"/>
        <end position="208"/>
    </location>
    <ligand>
        <name>ATP</name>
        <dbReference type="ChEBI" id="CHEBI:30616"/>
    </ligand>
</feature>
<proteinExistence type="predicted"/>
<dbReference type="InterPro" id="IPR025758">
    <property type="entry name" value="Fic/DOC_N"/>
</dbReference>
<dbReference type="PANTHER" id="PTHR13504">
    <property type="entry name" value="FIDO DOMAIN-CONTAINING PROTEIN DDB_G0283145"/>
    <property type="match status" value="1"/>
</dbReference>
<dbReference type="EMBL" id="LKHP01000009">
    <property type="protein sequence ID" value="KRQ86507.1"/>
    <property type="molecule type" value="Genomic_DNA"/>
</dbReference>
<dbReference type="Proteomes" id="UP000052015">
    <property type="component" value="Unassembled WGS sequence"/>
</dbReference>
<dbReference type="GO" id="GO:0016779">
    <property type="term" value="F:nucleotidyltransferase activity"/>
    <property type="evidence" value="ECO:0007669"/>
    <property type="project" value="UniProtKB-KW"/>
</dbReference>
<feature type="binding site" evidence="1">
    <location>
        <begin position="202"/>
        <end position="208"/>
    </location>
    <ligand>
        <name>ATP</name>
        <dbReference type="ChEBI" id="CHEBI:30616"/>
    </ligand>
</feature>
<dbReference type="InterPro" id="IPR036390">
    <property type="entry name" value="WH_DNA-bd_sf"/>
</dbReference>
<dbReference type="GO" id="GO:0005524">
    <property type="term" value="F:ATP binding"/>
    <property type="evidence" value="ECO:0007669"/>
    <property type="project" value="UniProtKB-KW"/>
</dbReference>
<feature type="binding site" evidence="3">
    <location>
        <position position="250"/>
    </location>
    <ligand>
        <name>ATP</name>
        <dbReference type="ChEBI" id="CHEBI:30616"/>
    </ligand>
</feature>
<evidence type="ECO:0000256" key="3">
    <source>
        <dbReference type="PIRSR" id="PIRSR640198-2"/>
    </source>
</evidence>
<feature type="active site" evidence="2">
    <location>
        <position position="197"/>
    </location>
</feature>
<dbReference type="OrthoDB" id="9813719at2"/>
<dbReference type="InterPro" id="IPR036388">
    <property type="entry name" value="WH-like_DNA-bd_sf"/>
</dbReference>
<keyword evidence="1" id="KW-0547">Nucleotide-binding</keyword>
<keyword evidence="6" id="KW-1185">Reference proteome</keyword>
<evidence type="ECO:0000259" key="4">
    <source>
        <dbReference type="PROSITE" id="PS51459"/>
    </source>
</evidence>
<feature type="binding site" evidence="3">
    <location>
        <begin position="239"/>
        <end position="240"/>
    </location>
    <ligand>
        <name>ATP</name>
        <dbReference type="ChEBI" id="CHEBI:30616"/>
    </ligand>
</feature>
<dbReference type="SUPFAM" id="SSF140931">
    <property type="entry name" value="Fic-like"/>
    <property type="match status" value="1"/>
</dbReference>
<keyword evidence="5" id="KW-0548">Nucleotidyltransferase</keyword>
<evidence type="ECO:0000256" key="2">
    <source>
        <dbReference type="PIRSR" id="PIRSR640198-1"/>
    </source>
</evidence>
<dbReference type="Pfam" id="PF02661">
    <property type="entry name" value="Fic"/>
    <property type="match status" value="1"/>
</dbReference>
<dbReference type="InterPro" id="IPR003812">
    <property type="entry name" value="Fido"/>
</dbReference>
<comment type="caution">
    <text evidence="5">The sequence shown here is derived from an EMBL/GenBank/DDBJ whole genome shotgun (WGS) entry which is preliminary data.</text>
</comment>
<dbReference type="PANTHER" id="PTHR13504:SF38">
    <property type="entry name" value="FIDO DOMAIN-CONTAINING PROTEIN"/>
    <property type="match status" value="1"/>
</dbReference>
<gene>
    <name evidence="5" type="ORF">ABG79_01716</name>
</gene>
<dbReference type="STRING" id="908809.ABG79_01716"/>
<keyword evidence="1" id="KW-0067">ATP-binding</keyword>
<dbReference type="PIRSF" id="PIRSF038925">
    <property type="entry name" value="AMP-prot_trans"/>
    <property type="match status" value="1"/>
</dbReference>
<organism evidence="5 6">
    <name type="scientific">Caloramator mitchellensis</name>
    <dbReference type="NCBI Taxonomy" id="908809"/>
    <lineage>
        <taxon>Bacteria</taxon>
        <taxon>Bacillati</taxon>
        <taxon>Bacillota</taxon>
        <taxon>Clostridia</taxon>
        <taxon>Eubacteriales</taxon>
        <taxon>Clostridiaceae</taxon>
        <taxon>Caloramator</taxon>
    </lineage>
</organism>
<dbReference type="Gene3D" id="1.10.10.10">
    <property type="entry name" value="Winged helix-like DNA-binding domain superfamily/Winged helix DNA-binding domain"/>
    <property type="match status" value="1"/>
</dbReference>
<feature type="binding site" evidence="1">
    <location>
        <position position="64"/>
    </location>
    <ligand>
        <name>ATP</name>
        <dbReference type="ChEBI" id="CHEBI:30616"/>
    </ligand>
</feature>
<dbReference type="PROSITE" id="PS51459">
    <property type="entry name" value="FIDO"/>
    <property type="match status" value="1"/>
</dbReference>
<feature type="binding site" evidence="1">
    <location>
        <position position="239"/>
    </location>
    <ligand>
        <name>ATP</name>
        <dbReference type="ChEBI" id="CHEBI:30616"/>
    </ligand>
</feature>
<evidence type="ECO:0000256" key="1">
    <source>
        <dbReference type="PIRSR" id="PIRSR038925-1"/>
    </source>
</evidence>
<dbReference type="SUPFAM" id="SSF46785">
    <property type="entry name" value="Winged helix' DNA-binding domain"/>
    <property type="match status" value="1"/>
</dbReference>
<dbReference type="EC" id="2.7.7.-" evidence="5"/>
<accession>A0A0R3JSR0</accession>
<feature type="domain" description="Fido" evidence="4">
    <location>
        <begin position="109"/>
        <end position="261"/>
    </location>
</feature>
<keyword evidence="5" id="KW-0808">Transferase</keyword>
<dbReference type="InterPro" id="IPR026287">
    <property type="entry name" value="SoFic-like"/>
</dbReference>
<feature type="binding site" evidence="1">
    <location>
        <position position="197"/>
    </location>
    <ligand>
        <name>ATP</name>
        <dbReference type="ChEBI" id="CHEBI:30616"/>
    </ligand>
</feature>
<dbReference type="Pfam" id="PF13784">
    <property type="entry name" value="Fic_N"/>
    <property type="match status" value="1"/>
</dbReference>
<dbReference type="PATRIC" id="fig|908809.3.peg.1715"/>
<protein>
    <submittedName>
        <fullName evidence="5">Adenosine monophosphate-protein transferase SoFic</fullName>
        <ecNumber evidence="5">2.7.7.-</ecNumber>
    </submittedName>
</protein>
<sequence length="360" mass="42188">MKPFIPHKLPIDELIEVKYFMKELLNSVEKITEYQTMLKNTKMNPDLLLAPITIKEALQSTKIEGTQTTLDEVLESEADDRIKSKDVREVLNYYEALNKGRELLNTLPISTRLFKELHKTLLSGDVRGKDRSPGEFRKIQNFIGPEGCSIERATFVPPEPQLVDEYMSNLENYINTDDDMHELIKIAIIHAQFETIHPFLDGNGRIGRILIPLYLYYKGKIYQPNFFISDTLEKDKHKYYKLLNETRTKNNWNEWIKFFLKAAAEQAEKNIKLIKDVESLYEKQVELATNTVRSTNIIKVVDEIFNRPIFTVKSIKKNTGLSDSTVRHYLSKLEDINMIYADNSLRDKRYYFYDLLDIIR</sequence>
<dbReference type="RefSeq" id="WP_057979044.1">
    <property type="nucleotide sequence ID" value="NZ_LKHP01000009.1"/>
</dbReference>
<dbReference type="InterPro" id="IPR040198">
    <property type="entry name" value="Fido_containing"/>
</dbReference>
<dbReference type="AlphaFoldDB" id="A0A0R3JSR0"/>
<evidence type="ECO:0000313" key="6">
    <source>
        <dbReference type="Proteomes" id="UP000052015"/>
    </source>
</evidence>
<evidence type="ECO:0000313" key="5">
    <source>
        <dbReference type="EMBL" id="KRQ86507.1"/>
    </source>
</evidence>
<reference evidence="5 6" key="1">
    <citation type="submission" date="2015-09" db="EMBL/GenBank/DDBJ databases">
        <title>Draft genome sequence of a Caloramator mitchellensis, a moderate thermophile from the Great Artesian Basin of Australia.</title>
        <authorList>
            <person name="Patel B.K."/>
        </authorList>
    </citation>
    <scope>NUCLEOTIDE SEQUENCE [LARGE SCALE GENOMIC DNA]</scope>
    <source>
        <strain evidence="5 6">VF08</strain>
    </source>
</reference>
<name>A0A0R3JSR0_CALMK</name>
<dbReference type="Gene3D" id="1.10.3290.10">
    <property type="entry name" value="Fido-like domain"/>
    <property type="match status" value="1"/>
</dbReference>